<reference evidence="1 2" key="1">
    <citation type="journal article" date="2019" name="Genome Biol. Evol.">
        <title>Day and night: Metabolic profiles and evolutionary relationships of six axenic non-marine cyanobacteria.</title>
        <authorList>
            <person name="Will S.E."/>
            <person name="Henke P."/>
            <person name="Boedeker C."/>
            <person name="Huang S."/>
            <person name="Brinkmann H."/>
            <person name="Rohde M."/>
            <person name="Jarek M."/>
            <person name="Friedl T."/>
            <person name="Seufert S."/>
            <person name="Schumacher M."/>
            <person name="Overmann J."/>
            <person name="Neumann-Schaal M."/>
            <person name="Petersen J."/>
        </authorList>
    </citation>
    <scope>NUCLEOTIDE SEQUENCE [LARGE SCALE GENOMIC DNA]</scope>
    <source>
        <strain evidence="1 2">SAG 1403-4b</strain>
    </source>
</reference>
<dbReference type="EMBL" id="RSCM01000022">
    <property type="protein sequence ID" value="RUS92973.1"/>
    <property type="molecule type" value="Genomic_DNA"/>
</dbReference>
<comment type="caution">
    <text evidence="1">The sequence shown here is derived from an EMBL/GenBank/DDBJ whole genome shotgun (WGS) entry which is preliminary data.</text>
</comment>
<dbReference type="AlphaFoldDB" id="A0A3S1CIC9"/>
<sequence>MPKQSPKSKITQQSETVTKWLTVTYQPVSLFSLKRSDATSMAARSNLVPTPYAIKMALLKVLLESQGRHHQNDFDQWIKTEFTWIRDLTIYIWPPEKLVVNRNGYKLRYYDQTADKADKTRPTIPMQDGFVFREWVYLQGHLQICCSAGNHLSELEQLFAQINYFGKRSCFFQYLPDFNQETSEPLFKLNPATGFTIQPMDDLGEKTTFNRINPFSTDKAQIDKDRVIKSGLLPLKLMATSARYDIYQRY</sequence>
<keyword evidence="2" id="KW-1185">Reference proteome</keyword>
<evidence type="ECO:0000313" key="2">
    <source>
        <dbReference type="Proteomes" id="UP000276103"/>
    </source>
</evidence>
<dbReference type="Proteomes" id="UP000276103">
    <property type="component" value="Unassembled WGS sequence"/>
</dbReference>
<proteinExistence type="predicted"/>
<protein>
    <submittedName>
        <fullName evidence="1">Uncharacterized protein</fullName>
    </submittedName>
</protein>
<gene>
    <name evidence="1" type="ORF">DSM107003_47200</name>
</gene>
<dbReference type="RefSeq" id="WP_127056511.1">
    <property type="nucleotide sequence ID" value="NZ_RSCM01000022.1"/>
</dbReference>
<organism evidence="1 2">
    <name type="scientific">Trichormus variabilis SAG 1403-4b</name>
    <dbReference type="NCBI Taxonomy" id="447716"/>
    <lineage>
        <taxon>Bacteria</taxon>
        <taxon>Bacillati</taxon>
        <taxon>Cyanobacteriota</taxon>
        <taxon>Cyanophyceae</taxon>
        <taxon>Nostocales</taxon>
        <taxon>Nostocaceae</taxon>
        <taxon>Trichormus</taxon>
    </lineage>
</organism>
<accession>A0A3S1CIC9</accession>
<name>A0A3S1CIC9_ANAVA</name>
<dbReference type="OrthoDB" id="979132at2"/>
<evidence type="ECO:0000313" key="1">
    <source>
        <dbReference type="EMBL" id="RUS92973.1"/>
    </source>
</evidence>